<feature type="repeat" description="ANK" evidence="11">
    <location>
        <begin position="122"/>
        <end position="154"/>
    </location>
</feature>
<evidence type="ECO:0000256" key="11">
    <source>
        <dbReference type="PROSITE-ProRule" id="PRU00023"/>
    </source>
</evidence>
<dbReference type="InterPro" id="IPR036770">
    <property type="entry name" value="Ankyrin_rpt-contain_sf"/>
</dbReference>
<sequence length="262" mass="29026">MCGELETFSGLSANLAKQEQRHKKKRLKKHIFAAVSEGYVEQLLELLMELQELCEQRHSRDVPDFLMRKLTALDTGKTCLMKALLNINPSTKEIVRILLAFAEENDILDRFINAKYTEEAYEGQTALNIAIERRQGDIAAVLIEAGADVNAHAKGVFFNPKYQHEGFYFGGCRRPGLGSGAEGEAGLLPIEALAGRGDPTANLCCGSVVSQAPEDREPGPGRRQEQIYLNRTARLETGTWEDGEPAFGECHLVVLEDTQTFT</sequence>
<evidence type="ECO:0000256" key="5">
    <source>
        <dbReference type="ARBA" id="ARBA00022673"/>
    </source>
</evidence>
<dbReference type="InterPro" id="IPR024862">
    <property type="entry name" value="TRPV"/>
</dbReference>
<keyword evidence="12" id="KW-0675">Receptor</keyword>
<evidence type="ECO:0000256" key="7">
    <source>
        <dbReference type="ARBA" id="ARBA00022837"/>
    </source>
</evidence>
<reference evidence="12" key="1">
    <citation type="submission" date="2018-05" db="EMBL/GenBank/DDBJ databases">
        <authorList>
            <person name="Pedro S.L.S."/>
            <person name="Freitas R.C."/>
            <person name="Barreto A.S."/>
            <person name="Lima A.O.S."/>
        </authorList>
    </citation>
    <scope>NUCLEOTIDE SEQUENCE</scope>
    <source>
        <strain evidence="12">BP203</strain>
        <tissue evidence="12">Muscle</tissue>
    </source>
</reference>
<dbReference type="PROSITE" id="PS50088">
    <property type="entry name" value="ANK_REPEAT"/>
    <property type="match status" value="1"/>
</dbReference>
<evidence type="ECO:0000256" key="3">
    <source>
        <dbReference type="ARBA" id="ARBA00022475"/>
    </source>
</evidence>
<dbReference type="SMART" id="SM00248">
    <property type="entry name" value="ANK"/>
    <property type="match status" value="2"/>
</dbReference>
<organism evidence="12 13">
    <name type="scientific">Pontoporia blainvillei</name>
    <name type="common">Franciscana</name>
    <name type="synonym">Delphinus blainvillei</name>
    <dbReference type="NCBI Taxonomy" id="48723"/>
    <lineage>
        <taxon>Eukaryota</taxon>
        <taxon>Metazoa</taxon>
        <taxon>Chordata</taxon>
        <taxon>Craniata</taxon>
        <taxon>Vertebrata</taxon>
        <taxon>Euteleostomi</taxon>
        <taxon>Mammalia</taxon>
        <taxon>Eutheria</taxon>
        <taxon>Laurasiatheria</taxon>
        <taxon>Artiodactyla</taxon>
        <taxon>Whippomorpha</taxon>
        <taxon>Cetacea</taxon>
        <taxon>Odontoceti</taxon>
        <taxon>Pontoporiidae</taxon>
        <taxon>Pontoporia</taxon>
    </lineage>
</organism>
<dbReference type="InterPro" id="IPR008347">
    <property type="entry name" value="TrpV1-4"/>
</dbReference>
<dbReference type="PROSITE" id="PS50297">
    <property type="entry name" value="ANK_REP_REGION"/>
    <property type="match status" value="1"/>
</dbReference>
<evidence type="ECO:0000313" key="12">
    <source>
        <dbReference type="EMBL" id="NIG59759.1"/>
    </source>
</evidence>
<name>A0ABX0S532_PONBL</name>
<keyword evidence="4" id="KW-0109">Calcium transport</keyword>
<keyword evidence="2" id="KW-0813">Transport</keyword>
<dbReference type="PRINTS" id="PR01768">
    <property type="entry name" value="TRPVRECEPTOR"/>
</dbReference>
<evidence type="ECO:0000313" key="13">
    <source>
        <dbReference type="Proteomes" id="UP001165941"/>
    </source>
</evidence>
<keyword evidence="6" id="KW-0677">Repeat</keyword>
<evidence type="ECO:0000256" key="10">
    <source>
        <dbReference type="ARBA" id="ARBA00023303"/>
    </source>
</evidence>
<dbReference type="PANTHER" id="PTHR10582">
    <property type="entry name" value="TRANSIENT RECEPTOR POTENTIAL ION CHANNEL PROTEIN"/>
    <property type="match status" value="1"/>
</dbReference>
<evidence type="ECO:0000256" key="8">
    <source>
        <dbReference type="ARBA" id="ARBA00023043"/>
    </source>
</evidence>
<evidence type="ECO:0000256" key="4">
    <source>
        <dbReference type="ARBA" id="ARBA00022568"/>
    </source>
</evidence>
<keyword evidence="10" id="KW-0407">Ion channel</keyword>
<evidence type="ECO:0000256" key="9">
    <source>
        <dbReference type="ARBA" id="ARBA00023065"/>
    </source>
</evidence>
<dbReference type="Proteomes" id="UP001165941">
    <property type="component" value="Unassembled WGS sequence"/>
</dbReference>
<dbReference type="Gene3D" id="1.25.40.20">
    <property type="entry name" value="Ankyrin repeat-containing domain"/>
    <property type="match status" value="1"/>
</dbReference>
<keyword evidence="8 11" id="KW-0040">ANK repeat</keyword>
<dbReference type="PANTHER" id="PTHR10582:SF6">
    <property type="entry name" value="TRANSIENT RECEPTOR POTENTIAL CATION CHANNEL SUBFAMILY V MEMBER 3"/>
    <property type="match status" value="1"/>
</dbReference>
<evidence type="ECO:0000256" key="6">
    <source>
        <dbReference type="ARBA" id="ARBA00022737"/>
    </source>
</evidence>
<dbReference type="SUPFAM" id="SSF48403">
    <property type="entry name" value="Ankyrin repeat"/>
    <property type="match status" value="1"/>
</dbReference>
<dbReference type="InterPro" id="IPR002110">
    <property type="entry name" value="Ankyrin_rpt"/>
</dbReference>
<accession>A0ABX0S532</accession>
<comment type="caution">
    <text evidence="12">The sequence shown here is derived from an EMBL/GenBank/DDBJ whole genome shotgun (WGS) entry which is preliminary data.</text>
</comment>
<proteinExistence type="predicted"/>
<protein>
    <submittedName>
        <fullName evidence="12">Transient receptor potential cation channel subfamily V member 3</fullName>
    </submittedName>
</protein>
<dbReference type="EMBL" id="PGGH01127904">
    <property type="protein sequence ID" value="NIG59759.1"/>
    <property type="molecule type" value="Genomic_DNA"/>
</dbReference>
<dbReference type="Pfam" id="PF12796">
    <property type="entry name" value="Ank_2"/>
    <property type="match status" value="1"/>
</dbReference>
<evidence type="ECO:0000256" key="1">
    <source>
        <dbReference type="ARBA" id="ARBA00004651"/>
    </source>
</evidence>
<gene>
    <name evidence="12" type="ORF">BU61_3341</name>
</gene>
<keyword evidence="13" id="KW-1185">Reference proteome</keyword>
<comment type="subcellular location">
    <subcellularLocation>
        <location evidence="1">Cell membrane</location>
        <topology evidence="1">Multi-pass membrane protein</topology>
    </subcellularLocation>
</comment>
<evidence type="ECO:0000256" key="2">
    <source>
        <dbReference type="ARBA" id="ARBA00022448"/>
    </source>
</evidence>
<keyword evidence="3" id="KW-1003">Cell membrane</keyword>
<keyword evidence="7" id="KW-0106">Calcium</keyword>
<keyword evidence="5" id="KW-0107">Calcium channel</keyword>
<keyword evidence="9" id="KW-0406">Ion transport</keyword>
<keyword evidence="3" id="KW-0472">Membrane</keyword>